<dbReference type="Pfam" id="PF13687">
    <property type="entry name" value="DUF4153"/>
    <property type="match status" value="1"/>
</dbReference>
<dbReference type="EMBL" id="BAAAEI010000010">
    <property type="protein sequence ID" value="GAA0355720.1"/>
    <property type="molecule type" value="Genomic_DNA"/>
</dbReference>
<evidence type="ECO:0000313" key="2">
    <source>
        <dbReference type="EMBL" id="GAA0355720.1"/>
    </source>
</evidence>
<keyword evidence="1" id="KW-1133">Transmembrane helix</keyword>
<protein>
    <recommendedName>
        <fullName evidence="4">DUF4153 domain-containing protein</fullName>
    </recommendedName>
</protein>
<keyword evidence="1" id="KW-0472">Membrane</keyword>
<keyword evidence="1" id="KW-0812">Transmembrane</keyword>
<accession>A0ABP3GXA1</accession>
<feature type="transmembrane region" description="Helical" evidence="1">
    <location>
        <begin position="229"/>
        <end position="249"/>
    </location>
</feature>
<dbReference type="Proteomes" id="UP001501757">
    <property type="component" value="Unassembled WGS sequence"/>
</dbReference>
<feature type="transmembrane region" description="Helical" evidence="1">
    <location>
        <begin position="48"/>
        <end position="68"/>
    </location>
</feature>
<evidence type="ECO:0008006" key="4">
    <source>
        <dbReference type="Google" id="ProtNLM"/>
    </source>
</evidence>
<organism evidence="2 3">
    <name type="scientific">Bowmanella denitrificans</name>
    <dbReference type="NCBI Taxonomy" id="366582"/>
    <lineage>
        <taxon>Bacteria</taxon>
        <taxon>Pseudomonadati</taxon>
        <taxon>Pseudomonadota</taxon>
        <taxon>Gammaproteobacteria</taxon>
        <taxon>Alteromonadales</taxon>
        <taxon>Alteromonadaceae</taxon>
        <taxon>Bowmanella</taxon>
    </lineage>
</organism>
<feature type="transmembrane region" description="Helical" evidence="1">
    <location>
        <begin position="289"/>
        <end position="307"/>
    </location>
</feature>
<feature type="transmembrane region" description="Helical" evidence="1">
    <location>
        <begin position="148"/>
        <end position="172"/>
    </location>
</feature>
<dbReference type="InterPro" id="IPR025291">
    <property type="entry name" value="DUF4153"/>
</dbReference>
<name>A0ABP3GXA1_9ALTE</name>
<evidence type="ECO:0000256" key="1">
    <source>
        <dbReference type="SAM" id="Phobius"/>
    </source>
</evidence>
<proteinExistence type="predicted"/>
<feature type="transmembrane region" description="Helical" evidence="1">
    <location>
        <begin position="261"/>
        <end position="277"/>
    </location>
</feature>
<keyword evidence="3" id="KW-1185">Reference proteome</keyword>
<feature type="transmembrane region" description="Helical" evidence="1">
    <location>
        <begin position="75"/>
        <end position="95"/>
    </location>
</feature>
<sequence>MMCMEQILNQTAIPSKLLILIALLQGLALLGLHQTIELDIWPYHHPDWLFALYAVVIGGPLVLLLGLNDTNLKPLFAWTGAYSLILAGLGFYVGRQAQPIADVGEQVLLPGLAITLAIASFKALMYLQQGLAQGSFRHLQYPALFLHSWRNFLTLGLALGFTLSVWLVLMLWAALFDAVGIKFFEALFTSHWFYYPILAMALGLGISLLRRQSTIIDTIVHIQQLLVKWLLVMLVLVSALFLVTLPFTGLEPLWQSGGSTLILWMLALMLFFVNSVYQAETEATVYPRWLHRLIYSGLALMPLYSLVSAYGLYLRVEQYGWSVSRCWAVLIWLLLSLFSLGYFWQILRRRDHWLIGLCKVNVPMGKIVLLAMLLVNSPLLNFLQISADSQMARLEQGKVTISDFDFSYFRHQLAGPGYQALQQIKADYADSHPEVVVRIDALYQLHQDETVVPSAVQLSQVIKGVENTVPEALMTAIVAHLQADTWRLAQNSGYYLKTLDLDGDGQQDYLLIEENDYSPAFTLFYFDQGVWLKQPLDWHNRHQQSSGQDLIEAIKASDFELILPRWKQIRVKDLTLYSTPE</sequence>
<feature type="transmembrane region" description="Helical" evidence="1">
    <location>
        <begin position="327"/>
        <end position="347"/>
    </location>
</feature>
<evidence type="ECO:0000313" key="3">
    <source>
        <dbReference type="Proteomes" id="UP001501757"/>
    </source>
</evidence>
<feature type="transmembrane region" description="Helical" evidence="1">
    <location>
        <begin position="107"/>
        <end position="127"/>
    </location>
</feature>
<reference evidence="3" key="1">
    <citation type="journal article" date="2019" name="Int. J. Syst. Evol. Microbiol.">
        <title>The Global Catalogue of Microorganisms (GCM) 10K type strain sequencing project: providing services to taxonomists for standard genome sequencing and annotation.</title>
        <authorList>
            <consortium name="The Broad Institute Genomics Platform"/>
            <consortium name="The Broad Institute Genome Sequencing Center for Infectious Disease"/>
            <person name="Wu L."/>
            <person name="Ma J."/>
        </authorList>
    </citation>
    <scope>NUCLEOTIDE SEQUENCE [LARGE SCALE GENOMIC DNA]</scope>
    <source>
        <strain evidence="3">JCM 13378</strain>
    </source>
</reference>
<comment type="caution">
    <text evidence="2">The sequence shown here is derived from an EMBL/GenBank/DDBJ whole genome shotgun (WGS) entry which is preliminary data.</text>
</comment>
<feature type="transmembrane region" description="Helical" evidence="1">
    <location>
        <begin position="192"/>
        <end position="209"/>
    </location>
</feature>
<gene>
    <name evidence="2" type="ORF">GCM10009092_19980</name>
</gene>